<gene>
    <name evidence="6" type="ORF">GBAR_LOCUS4973</name>
</gene>
<dbReference type="GO" id="GO:0005507">
    <property type="term" value="F:copper ion binding"/>
    <property type="evidence" value="ECO:0007669"/>
    <property type="project" value="InterPro"/>
</dbReference>
<dbReference type="PANTHER" id="PTHR45444">
    <property type="entry name" value="XANTHINE DEHYDROGENASE"/>
    <property type="match status" value="1"/>
</dbReference>
<dbReference type="AlphaFoldDB" id="A0AA35R8S1"/>
<comment type="caution">
    <text evidence="6">The sequence shown here is derived from an EMBL/GenBank/DDBJ whole genome shotgun (WGS) entry which is preliminary data.</text>
</comment>
<dbReference type="SUPFAM" id="SSF56003">
    <property type="entry name" value="Molybdenum cofactor-binding domain"/>
    <property type="match status" value="1"/>
</dbReference>
<evidence type="ECO:0000256" key="1">
    <source>
        <dbReference type="ARBA" id="ARBA00010609"/>
    </source>
</evidence>
<dbReference type="InterPro" id="IPR001117">
    <property type="entry name" value="Cu-oxidase_2nd"/>
</dbReference>
<name>A0AA35R8S1_GEOBA</name>
<dbReference type="Pfam" id="PF20256">
    <property type="entry name" value="MoCoBD_2"/>
    <property type="match status" value="1"/>
</dbReference>
<dbReference type="SUPFAM" id="SSF49503">
    <property type="entry name" value="Cupredoxins"/>
    <property type="match status" value="2"/>
</dbReference>
<proteinExistence type="inferred from homology"/>
<evidence type="ECO:0000259" key="5">
    <source>
        <dbReference type="Pfam" id="PF20256"/>
    </source>
</evidence>
<evidence type="ECO:0000313" key="6">
    <source>
        <dbReference type="EMBL" id="CAI8006929.1"/>
    </source>
</evidence>
<dbReference type="CDD" id="cd13884">
    <property type="entry name" value="CuRO_2_tcLCC_insect_like"/>
    <property type="match status" value="1"/>
</dbReference>
<evidence type="ECO:0000256" key="2">
    <source>
        <dbReference type="ARBA" id="ARBA00022723"/>
    </source>
</evidence>
<dbReference type="PROSITE" id="PS00079">
    <property type="entry name" value="MULTICOPPER_OXIDASE1"/>
    <property type="match status" value="1"/>
</dbReference>
<dbReference type="Pfam" id="PF07731">
    <property type="entry name" value="Cu-oxidase_2"/>
    <property type="match status" value="1"/>
</dbReference>
<protein>
    <submittedName>
        <fullName evidence="6">Xanthine dehydrogenase/oxidase</fullName>
    </submittedName>
</protein>
<dbReference type="Proteomes" id="UP001174909">
    <property type="component" value="Unassembled WGS sequence"/>
</dbReference>
<dbReference type="InterPro" id="IPR008972">
    <property type="entry name" value="Cupredoxin"/>
</dbReference>
<evidence type="ECO:0000313" key="7">
    <source>
        <dbReference type="Proteomes" id="UP001174909"/>
    </source>
</evidence>
<dbReference type="GO" id="GO:0005506">
    <property type="term" value="F:iron ion binding"/>
    <property type="evidence" value="ECO:0007669"/>
    <property type="project" value="InterPro"/>
</dbReference>
<evidence type="ECO:0000259" key="3">
    <source>
        <dbReference type="Pfam" id="PF00394"/>
    </source>
</evidence>
<keyword evidence="7" id="KW-1185">Reference proteome</keyword>
<comment type="similarity">
    <text evidence="1">Belongs to the multicopper oxidase family.</text>
</comment>
<feature type="domain" description="Plastocyanin-like" evidence="4">
    <location>
        <begin position="395"/>
        <end position="446"/>
    </location>
</feature>
<sequence>MDTFTQSDAGLGLFPQLPIGQLPPPTATPYRITLGYESAAVGPSPFFSGLINGKGRHEDVPYAATRLSVFTVEEGHRYRFRLVGVQGSYAYRFSIDGHKMTVVSTDGFWIKPQENVDYIIIHTGERYDFILEANAQFGNYWIRAETLEIMHQGSGPPYKSLGHVAEGILQYKRQNQEAPVIKSTEYESIKMDSPQRECTYADRCKAVNCPFKNFHGAYFIDCINVDQFQMLLPTPPEELPDSNPCTEEGCRHFINFNFEGHSRRASANGRGFLLPPAPPMTQNESFHEQAFECDDHNPLPENCPTRVLITWSFNAVHPIHLHGHTFHVAKIGYPEYDPATGFIKKDSNGVPVHNSDITCDDKIRCSLPGSECDPLKCTKPRWTNPTHPPITTVHDRTVRKDTVMVPAGGYVAINFKSDNPGQWFLHCHIEDRQLQGMALIVNEAPEEQKKFMIPDEMNKCGDFTLTMEEYEHLRNVESAFLRVVDPPTASSWPWKVTREDITTGSGATSFHTGGLLERPGLVASDCGCDWRSASEVEVDTLTGDFTILRSDLVMDVGDSLNPVIDIGQVEGAFTQGLGLFTMEQCVYLEGNGRTQRGQLYTTGPGTYKIPAVSDIPVQLNVTLLDGTSNPQAIFSSKVAPQFQHSFTSEPPLFLAASVLSAIRDAVRASRAERGIIAPFQLNTPATCHQNGL</sequence>
<accession>A0AA35R8S1</accession>
<keyword evidence="2" id="KW-0479">Metal-binding</keyword>
<dbReference type="InterPro" id="IPR016208">
    <property type="entry name" value="Ald_Oxase/xanthine_DH-like"/>
</dbReference>
<dbReference type="PANTHER" id="PTHR45444:SF3">
    <property type="entry name" value="XANTHINE DEHYDROGENASE"/>
    <property type="match status" value="1"/>
</dbReference>
<feature type="domain" description="Plastocyanin-like" evidence="3">
    <location>
        <begin position="48"/>
        <end position="150"/>
    </location>
</feature>
<dbReference type="EMBL" id="CASHTH010000735">
    <property type="protein sequence ID" value="CAI8006929.1"/>
    <property type="molecule type" value="Genomic_DNA"/>
</dbReference>
<organism evidence="6 7">
    <name type="scientific">Geodia barretti</name>
    <name type="common">Barrett's horny sponge</name>
    <dbReference type="NCBI Taxonomy" id="519541"/>
    <lineage>
        <taxon>Eukaryota</taxon>
        <taxon>Metazoa</taxon>
        <taxon>Porifera</taxon>
        <taxon>Demospongiae</taxon>
        <taxon>Heteroscleromorpha</taxon>
        <taxon>Tetractinellida</taxon>
        <taxon>Astrophorina</taxon>
        <taxon>Geodiidae</taxon>
        <taxon>Geodia</taxon>
    </lineage>
</organism>
<dbReference type="Gene3D" id="3.30.365.10">
    <property type="entry name" value="Aldehyde oxidase/xanthine dehydrogenase, molybdopterin binding domain"/>
    <property type="match status" value="1"/>
</dbReference>
<dbReference type="InterPro" id="IPR011706">
    <property type="entry name" value="Cu-oxidase_C"/>
</dbReference>
<evidence type="ECO:0000259" key="4">
    <source>
        <dbReference type="Pfam" id="PF07731"/>
    </source>
</evidence>
<dbReference type="Pfam" id="PF00394">
    <property type="entry name" value="Cu-oxidase"/>
    <property type="match status" value="1"/>
</dbReference>
<dbReference type="InterPro" id="IPR046867">
    <property type="entry name" value="AldOxase/xan_DH_MoCoBD2"/>
</dbReference>
<feature type="domain" description="Aldehyde oxidase/xanthine dehydrogenase second molybdopterin binding" evidence="5">
    <location>
        <begin position="533"/>
        <end position="616"/>
    </location>
</feature>
<dbReference type="InterPro" id="IPR033138">
    <property type="entry name" value="Cu_oxidase_CS"/>
</dbReference>
<dbReference type="GO" id="GO:0016491">
    <property type="term" value="F:oxidoreductase activity"/>
    <property type="evidence" value="ECO:0007669"/>
    <property type="project" value="InterPro"/>
</dbReference>
<dbReference type="InterPro" id="IPR037165">
    <property type="entry name" value="AldOxase/xan_DH_Mopterin-bd_sf"/>
</dbReference>
<reference evidence="6" key="1">
    <citation type="submission" date="2023-03" db="EMBL/GenBank/DDBJ databases">
        <authorList>
            <person name="Steffen K."/>
            <person name="Cardenas P."/>
        </authorList>
    </citation>
    <scope>NUCLEOTIDE SEQUENCE</scope>
</reference>
<dbReference type="FunFam" id="2.60.40.420:FF:000045">
    <property type="entry name" value="Laccase 2"/>
    <property type="match status" value="1"/>
</dbReference>
<dbReference type="Gene3D" id="2.60.40.420">
    <property type="entry name" value="Cupredoxins - blue copper proteins"/>
    <property type="match status" value="2"/>
</dbReference>